<proteinExistence type="predicted"/>
<organism evidence="1 2">
    <name type="scientific">Helicobacter mastomyrinus</name>
    <dbReference type="NCBI Taxonomy" id="287948"/>
    <lineage>
        <taxon>Bacteria</taxon>
        <taxon>Pseudomonadati</taxon>
        <taxon>Campylobacterota</taxon>
        <taxon>Epsilonproteobacteria</taxon>
        <taxon>Campylobacterales</taxon>
        <taxon>Helicobacteraceae</taxon>
        <taxon>Helicobacter</taxon>
    </lineage>
</organism>
<evidence type="ECO:0000313" key="1">
    <source>
        <dbReference type="EMBL" id="XAM17124.1"/>
    </source>
</evidence>
<name>A0ABZ3F420_9HELI</name>
<dbReference type="Proteomes" id="UP001434737">
    <property type="component" value="Chromosome"/>
</dbReference>
<evidence type="ECO:0000313" key="2">
    <source>
        <dbReference type="Proteomes" id="UP001434737"/>
    </source>
</evidence>
<accession>A0ABZ3F420</accession>
<keyword evidence="2" id="KW-1185">Reference proteome</keyword>
<dbReference type="EMBL" id="CP145316">
    <property type="protein sequence ID" value="XAM17124.1"/>
    <property type="molecule type" value="Genomic_DNA"/>
</dbReference>
<sequence length="90" mass="10861">MGIIQNAIAGIEKYMKKDRIQKLDKKIKYLYAKKEFLLQKAQKLAKESLWHKNFSSYLKLKLHFVKLALKTSHEQARVMVLERFYERVKF</sequence>
<reference evidence="1 2" key="1">
    <citation type="submission" date="2024-02" db="EMBL/GenBank/DDBJ databases">
        <title>Genome and pathogenicity analysis of Helicobacter mastomyrinus isolated from mice.</title>
        <authorList>
            <person name="Zhu L."/>
        </authorList>
    </citation>
    <scope>NUCLEOTIDE SEQUENCE [LARGE SCALE GENOMIC DNA]</scope>
    <source>
        <strain evidence="1 2">Hm-17</strain>
    </source>
</reference>
<protein>
    <submittedName>
        <fullName evidence="1">Uncharacterized protein</fullName>
    </submittedName>
</protein>
<gene>
    <name evidence="1" type="ORF">V3I05_05365</name>
</gene>
<dbReference type="RefSeq" id="WP_300447112.1">
    <property type="nucleotide sequence ID" value="NZ_CP145316.1"/>
</dbReference>